<dbReference type="EMBL" id="BOOQ01000030">
    <property type="protein sequence ID" value="GII48222.1"/>
    <property type="molecule type" value="Genomic_DNA"/>
</dbReference>
<organism evidence="2 3">
    <name type="scientific">Planotetraspora silvatica</name>
    <dbReference type="NCBI Taxonomy" id="234614"/>
    <lineage>
        <taxon>Bacteria</taxon>
        <taxon>Bacillati</taxon>
        <taxon>Actinomycetota</taxon>
        <taxon>Actinomycetes</taxon>
        <taxon>Streptosporangiales</taxon>
        <taxon>Streptosporangiaceae</taxon>
        <taxon>Planotetraspora</taxon>
    </lineage>
</organism>
<evidence type="ECO:0008006" key="4">
    <source>
        <dbReference type="Google" id="ProtNLM"/>
    </source>
</evidence>
<dbReference type="RefSeq" id="WP_203977442.1">
    <property type="nucleotide sequence ID" value="NZ_BAAAKY010000045.1"/>
</dbReference>
<feature type="transmembrane region" description="Helical" evidence="1">
    <location>
        <begin position="6"/>
        <end position="24"/>
    </location>
</feature>
<keyword evidence="3" id="KW-1185">Reference proteome</keyword>
<reference evidence="2" key="1">
    <citation type="submission" date="2021-01" db="EMBL/GenBank/DDBJ databases">
        <title>Whole genome shotgun sequence of Planotetraspora silvatica NBRC 100141.</title>
        <authorList>
            <person name="Komaki H."/>
            <person name="Tamura T."/>
        </authorList>
    </citation>
    <scope>NUCLEOTIDE SEQUENCE</scope>
    <source>
        <strain evidence="2">NBRC 100141</strain>
    </source>
</reference>
<keyword evidence="1" id="KW-0812">Transmembrane</keyword>
<dbReference type="Proteomes" id="UP000644610">
    <property type="component" value="Unassembled WGS sequence"/>
</dbReference>
<comment type="caution">
    <text evidence="2">The sequence shown here is derived from an EMBL/GenBank/DDBJ whole genome shotgun (WGS) entry which is preliminary data.</text>
</comment>
<proteinExistence type="predicted"/>
<name>A0A8J3UR00_9ACTN</name>
<keyword evidence="1" id="KW-1133">Transmembrane helix</keyword>
<evidence type="ECO:0000313" key="2">
    <source>
        <dbReference type="EMBL" id="GII48222.1"/>
    </source>
</evidence>
<dbReference type="AlphaFoldDB" id="A0A8J3UR00"/>
<keyword evidence="1" id="KW-0472">Membrane</keyword>
<sequence>MGSYIPLAIVGVVVIWLVTGVRVINQAERGIVFRFGKTLPKVRRPGLTLLEPLADGLRQLLHAQEPVERD</sequence>
<accession>A0A8J3UR00</accession>
<evidence type="ECO:0000313" key="3">
    <source>
        <dbReference type="Proteomes" id="UP000644610"/>
    </source>
</evidence>
<evidence type="ECO:0000256" key="1">
    <source>
        <dbReference type="SAM" id="Phobius"/>
    </source>
</evidence>
<protein>
    <recommendedName>
        <fullName evidence="4">Band 7 domain-containing protein</fullName>
    </recommendedName>
</protein>
<gene>
    <name evidence="2" type="ORF">Psi02_46460</name>
</gene>